<dbReference type="Gene3D" id="2.40.170.20">
    <property type="entry name" value="TonB-dependent receptor, beta-barrel domain"/>
    <property type="match status" value="1"/>
</dbReference>
<gene>
    <name evidence="6" type="ordered locus">Lbys_2749</name>
</gene>
<dbReference type="InterPro" id="IPR008969">
    <property type="entry name" value="CarboxyPept-like_regulatory"/>
</dbReference>
<dbReference type="eggNOG" id="COG4771">
    <property type="taxonomic scope" value="Bacteria"/>
</dbReference>
<dbReference type="PANTHER" id="PTHR40980:SF4">
    <property type="entry name" value="TONB-DEPENDENT RECEPTOR-LIKE BETA-BARREL DOMAIN-CONTAINING PROTEIN"/>
    <property type="match status" value="1"/>
</dbReference>
<comment type="subcellular location">
    <subcellularLocation>
        <location evidence="1">Cell outer membrane</location>
    </subcellularLocation>
</comment>
<dbReference type="InterPro" id="IPR036942">
    <property type="entry name" value="Beta-barrel_TonB_sf"/>
</dbReference>
<dbReference type="InterPro" id="IPR013783">
    <property type="entry name" value="Ig-like_fold"/>
</dbReference>
<dbReference type="OrthoDB" id="905812at2"/>
<reference evidence="6 7" key="2">
    <citation type="journal article" date="2011" name="Stand. Genomic Sci.">
        <title>Complete genome sequence of Leadbetterella byssophila type strain (4M15).</title>
        <authorList>
            <person name="Abt B."/>
            <person name="Teshima H."/>
            <person name="Lucas S."/>
            <person name="Lapidus A."/>
            <person name="Del Rio T.G."/>
            <person name="Nolan M."/>
            <person name="Tice H."/>
            <person name="Cheng J.F."/>
            <person name="Pitluck S."/>
            <person name="Liolios K."/>
            <person name="Pagani I."/>
            <person name="Ivanova N."/>
            <person name="Mavromatis K."/>
            <person name="Pati A."/>
            <person name="Tapia R."/>
            <person name="Han C."/>
            <person name="Goodwin L."/>
            <person name="Chen A."/>
            <person name="Palaniappan K."/>
            <person name="Land M."/>
            <person name="Hauser L."/>
            <person name="Chang Y.J."/>
            <person name="Jeffries C.D."/>
            <person name="Rohde M."/>
            <person name="Goker M."/>
            <person name="Tindall B.J."/>
            <person name="Detter J.C."/>
            <person name="Woyke T."/>
            <person name="Bristow J."/>
            <person name="Eisen J.A."/>
            <person name="Markowitz V."/>
            <person name="Hugenholtz P."/>
            <person name="Klenk H.P."/>
            <person name="Kyrpides N.C."/>
        </authorList>
    </citation>
    <scope>NUCLEOTIDE SEQUENCE [LARGE SCALE GENOMIC DNA]</scope>
    <source>
        <strain evidence="7">DSM 17132 / JCM 16389 / KACC 11308 / NBRC 106382 / 4M15</strain>
    </source>
</reference>
<dbReference type="EMBL" id="CP002305">
    <property type="protein sequence ID" value="ADQ18411.1"/>
    <property type="molecule type" value="Genomic_DNA"/>
</dbReference>
<dbReference type="Proteomes" id="UP000007435">
    <property type="component" value="Chromosome"/>
</dbReference>
<dbReference type="AlphaFoldDB" id="E4RQW8"/>
<dbReference type="STRING" id="649349.Lbys_2749"/>
<evidence type="ECO:0000256" key="1">
    <source>
        <dbReference type="ARBA" id="ARBA00004442"/>
    </source>
</evidence>
<reference key="1">
    <citation type="submission" date="2010-11" db="EMBL/GenBank/DDBJ databases">
        <title>The complete genome of Leadbetterella byssophila DSM 17132.</title>
        <authorList>
            <consortium name="US DOE Joint Genome Institute (JGI-PGF)"/>
            <person name="Lucas S."/>
            <person name="Copeland A."/>
            <person name="Lapidus A."/>
            <person name="Glavina del Rio T."/>
            <person name="Dalin E."/>
            <person name="Tice H."/>
            <person name="Bruce D."/>
            <person name="Goodwin L."/>
            <person name="Pitluck S."/>
            <person name="Kyrpides N."/>
            <person name="Mavromatis K."/>
            <person name="Ivanova N."/>
            <person name="Teshima H."/>
            <person name="Brettin T."/>
            <person name="Detter J.C."/>
            <person name="Han C."/>
            <person name="Tapia R."/>
            <person name="Land M."/>
            <person name="Hauser L."/>
            <person name="Markowitz V."/>
            <person name="Cheng J.-F."/>
            <person name="Hugenholtz P."/>
            <person name="Woyke T."/>
            <person name="Wu D."/>
            <person name="Tindall B."/>
            <person name="Pomrenke H.G."/>
            <person name="Brambilla E."/>
            <person name="Klenk H.-P."/>
            <person name="Eisen J.A."/>
        </authorList>
    </citation>
    <scope>NUCLEOTIDE SEQUENCE [LARGE SCALE GENOMIC DNA]</scope>
    <source>
        <strain>DSM 17132</strain>
    </source>
</reference>
<dbReference type="RefSeq" id="WP_013409443.1">
    <property type="nucleotide sequence ID" value="NC_014655.1"/>
</dbReference>
<dbReference type="HOGENOM" id="CLU_017617_1_0_10"/>
<evidence type="ECO:0000256" key="2">
    <source>
        <dbReference type="ARBA" id="ARBA00023136"/>
    </source>
</evidence>
<keyword evidence="2" id="KW-0472">Membrane</keyword>
<dbReference type="PANTHER" id="PTHR40980">
    <property type="entry name" value="PLUG DOMAIN-CONTAINING PROTEIN"/>
    <property type="match status" value="1"/>
</dbReference>
<dbReference type="SUPFAM" id="SSF56935">
    <property type="entry name" value="Porins"/>
    <property type="match status" value="1"/>
</dbReference>
<sequence>MKTILLTLLVCLSAVAQNVRTVSGKIYDEKGETLPFVNVLLFKSNGTSFYKAVTSDEDGGFVFDQVDNDSYYVKVTSVGFMEWQSEVFEIKNQSFELGKIVLAENAKMLEAVQVRGKKPFVEQHIDKMVLNVENSIVSSGSTALEILEKAPGVTVDRQNDQIKIKNKTGVVVMIDGKITYMSEEALAQYLNNLTSDQIESIEIITQPSSKYEAAGNSGVINIKLKKNKNFGTNGSVSASAASGWLPDSDPDLFRGNLNLNLNHRNKKWNLFGNGNIGRSRFYSDNDIKRTTTYAGVTTEFDQHAERVGGGKFYSIRGGADYLLSDRTTLGVQGDFNGWDGFMVGDGLTKMREIRGGEAFNSYLLPTSERDMFNANFSGNFNLRHKMRKAGGEISFDLDYSGFRADSKQELKNEYYSVYSKADSVTRQYMVQPTDIDLYSAKLDFVYPANENLKYEWGLKSSFVDTDNNFKYQNWVLGNWETDLNRTNHFVYKEYINAGYVNASYKWKNWYFQGGLRLEHTISDGESFTTKERNKRDYLNLFPTLFVQQKLNDNNSLKYSYSRRIDRPNYQQLNPFMFILDPYTYIVGNPFLKPQFTDSYEFTYTFKDQYSAGLSFSDTKGLIFQVLEQDDATKTTYQTNSNLKGTQNYSVNFSAPYAITKWWNSQNSLNVFYQHYKDADVAGASLNKGKVAYNFNTNHSFLLPKNWSAELSMWFNSPALYGIIEVDKPQYAVNGGIQKSFPQKNSKLKLSFSDLFLTSFFGGKINYANMNVDLGNRWTSRRISLTYTWNFGNQNVKVSRRSTGNDDLKRRAASDAQ</sequence>
<evidence type="ECO:0000256" key="3">
    <source>
        <dbReference type="ARBA" id="ARBA00023237"/>
    </source>
</evidence>
<dbReference type="Pfam" id="PF13620">
    <property type="entry name" value="CarboxypepD_reg"/>
    <property type="match status" value="1"/>
</dbReference>
<protein>
    <submittedName>
        <fullName evidence="6">TonB-dependent receptor</fullName>
    </submittedName>
</protein>
<keyword evidence="6" id="KW-0675">Receptor</keyword>
<dbReference type="InterPro" id="IPR041700">
    <property type="entry name" value="OMP_b-brl_3"/>
</dbReference>
<dbReference type="SUPFAM" id="SSF49464">
    <property type="entry name" value="Carboxypeptidase regulatory domain-like"/>
    <property type="match status" value="1"/>
</dbReference>
<dbReference type="GO" id="GO:0009279">
    <property type="term" value="C:cell outer membrane"/>
    <property type="evidence" value="ECO:0007669"/>
    <property type="project" value="UniProtKB-SubCell"/>
</dbReference>
<dbReference type="Pfam" id="PF14905">
    <property type="entry name" value="OMP_b-brl_3"/>
    <property type="match status" value="1"/>
</dbReference>
<evidence type="ECO:0000313" key="7">
    <source>
        <dbReference type="Proteomes" id="UP000007435"/>
    </source>
</evidence>
<dbReference type="Gene3D" id="2.170.130.10">
    <property type="entry name" value="TonB-dependent receptor, plug domain"/>
    <property type="match status" value="1"/>
</dbReference>
<keyword evidence="4" id="KW-0732">Signal</keyword>
<name>E4RQW8_LEAB4</name>
<feature type="domain" description="Outer membrane protein beta-barrel" evidence="5">
    <location>
        <begin position="384"/>
        <end position="788"/>
    </location>
</feature>
<feature type="chain" id="PRO_5003188040" evidence="4">
    <location>
        <begin position="17"/>
        <end position="816"/>
    </location>
</feature>
<keyword evidence="3" id="KW-0998">Cell outer membrane</keyword>
<evidence type="ECO:0000256" key="4">
    <source>
        <dbReference type="SAM" id="SignalP"/>
    </source>
</evidence>
<evidence type="ECO:0000259" key="5">
    <source>
        <dbReference type="Pfam" id="PF14905"/>
    </source>
</evidence>
<proteinExistence type="predicted"/>
<accession>E4RQW8</accession>
<organism evidence="6 7">
    <name type="scientific">Leadbetterella byssophila (strain DSM 17132 / JCM 16389 / KACC 11308 / NBRC 106382 / 4M15)</name>
    <dbReference type="NCBI Taxonomy" id="649349"/>
    <lineage>
        <taxon>Bacteria</taxon>
        <taxon>Pseudomonadati</taxon>
        <taxon>Bacteroidota</taxon>
        <taxon>Cytophagia</taxon>
        <taxon>Cytophagales</taxon>
        <taxon>Leadbetterellaceae</taxon>
        <taxon>Leadbetterella</taxon>
    </lineage>
</organism>
<dbReference type="InterPro" id="IPR037066">
    <property type="entry name" value="Plug_dom_sf"/>
</dbReference>
<keyword evidence="7" id="KW-1185">Reference proteome</keyword>
<evidence type="ECO:0000313" key="6">
    <source>
        <dbReference type="EMBL" id="ADQ18411.1"/>
    </source>
</evidence>
<feature type="signal peptide" evidence="4">
    <location>
        <begin position="1"/>
        <end position="16"/>
    </location>
</feature>
<dbReference type="KEGG" id="lby:Lbys_2749"/>
<dbReference type="Gene3D" id="2.60.40.10">
    <property type="entry name" value="Immunoglobulins"/>
    <property type="match status" value="1"/>
</dbReference>